<sequence>MNVNDMILLSIDDHMIEPPDMFEQHMPASFKDQAPKLTTINGKDHWIFQGESIGVPGLAAVASWPKSEWGFDPTDLSEMRPGCYNVAERVKDMDANGMLAGMNFPTFAGFAGTHLAKMPDKALTNAAISAYNDWAIDEVAGSHPGRFIPLAILQQWDIDTAVKEVHRVAAKGCKAISMPETPYGVGLPSFASGHWDPVFAAMLDAGVTPCMHIGGGFGLVKRPAEAGVDDIIILAPQVMAITTTDIILGGLLQRFPTLKFALSEGGIGWVSFFLDRMDRHMTNQSWTHLDKLPAGKTPTETWKEHFLACFITDPSALHLRDRIGVNTLAWECDYPHSDSTWPNSPELLLEEFNAAGCSDEDIDAISWKNVATFFDYDPFQHIKKQDATVGALRAKAKAAGVDVSETSKAEFKRRYDAALVAGN</sequence>
<dbReference type="GO" id="GO:0005737">
    <property type="term" value="C:cytoplasm"/>
    <property type="evidence" value="ECO:0007669"/>
    <property type="project" value="TreeGrafter"/>
</dbReference>
<dbReference type="InterPro" id="IPR006680">
    <property type="entry name" value="Amidohydro-rel"/>
</dbReference>
<gene>
    <name evidence="4" type="ORF">UFOPK2656_01204</name>
    <name evidence="5" type="ORF">UFOPK3651_01411</name>
    <name evidence="3" type="ORF">UFOPK4189_01278</name>
</gene>
<dbReference type="PANTHER" id="PTHR21240:SF28">
    <property type="entry name" value="ISO-OROTATE DECARBOXYLASE (EUROFUNG)"/>
    <property type="match status" value="1"/>
</dbReference>
<protein>
    <submittedName>
        <fullName evidence="4">Unannotated protein</fullName>
    </submittedName>
</protein>
<evidence type="ECO:0000256" key="1">
    <source>
        <dbReference type="ARBA" id="ARBA00023239"/>
    </source>
</evidence>
<dbReference type="Gene3D" id="3.20.20.140">
    <property type="entry name" value="Metal-dependent hydrolases"/>
    <property type="match status" value="1"/>
</dbReference>
<evidence type="ECO:0000313" key="5">
    <source>
        <dbReference type="EMBL" id="CAB4929933.1"/>
    </source>
</evidence>
<dbReference type="Pfam" id="PF04909">
    <property type="entry name" value="Amidohydro_2"/>
    <property type="match status" value="1"/>
</dbReference>
<name>A0A6J6RBN8_9ZZZZ</name>
<dbReference type="GO" id="GO:0016831">
    <property type="term" value="F:carboxy-lyase activity"/>
    <property type="evidence" value="ECO:0007669"/>
    <property type="project" value="InterPro"/>
</dbReference>
<reference evidence="4" key="1">
    <citation type="submission" date="2020-05" db="EMBL/GenBank/DDBJ databases">
        <authorList>
            <person name="Chiriac C."/>
            <person name="Salcher M."/>
            <person name="Ghai R."/>
            <person name="Kavagutti S V."/>
        </authorList>
    </citation>
    <scope>NUCLEOTIDE SEQUENCE</scope>
</reference>
<evidence type="ECO:0000313" key="3">
    <source>
        <dbReference type="EMBL" id="CAB4363499.1"/>
    </source>
</evidence>
<keyword evidence="1" id="KW-0456">Lyase</keyword>
<dbReference type="EMBL" id="CAFBMT010000006">
    <property type="protein sequence ID" value="CAB4929933.1"/>
    <property type="molecule type" value="Genomic_DNA"/>
</dbReference>
<proteinExistence type="predicted"/>
<dbReference type="EMBL" id="CAESGF010000006">
    <property type="protein sequence ID" value="CAB4363499.1"/>
    <property type="molecule type" value="Genomic_DNA"/>
</dbReference>
<dbReference type="InterPro" id="IPR032466">
    <property type="entry name" value="Metal_Hydrolase"/>
</dbReference>
<dbReference type="SUPFAM" id="SSF51556">
    <property type="entry name" value="Metallo-dependent hydrolases"/>
    <property type="match status" value="1"/>
</dbReference>
<accession>A0A6J6RBN8</accession>
<feature type="domain" description="Amidohydrolase-related" evidence="2">
    <location>
        <begin position="80"/>
        <end position="374"/>
    </location>
</feature>
<dbReference type="InterPro" id="IPR032465">
    <property type="entry name" value="ACMSD"/>
</dbReference>
<dbReference type="PANTHER" id="PTHR21240">
    <property type="entry name" value="2-AMINO-3-CARBOXYLMUCONATE-6-SEMIALDEHYDE DECARBOXYLASE"/>
    <property type="match status" value="1"/>
</dbReference>
<evidence type="ECO:0000259" key="2">
    <source>
        <dbReference type="Pfam" id="PF04909"/>
    </source>
</evidence>
<dbReference type="GO" id="GO:0016787">
    <property type="term" value="F:hydrolase activity"/>
    <property type="evidence" value="ECO:0007669"/>
    <property type="project" value="InterPro"/>
</dbReference>
<organism evidence="4">
    <name type="scientific">freshwater metagenome</name>
    <dbReference type="NCBI Taxonomy" id="449393"/>
    <lineage>
        <taxon>unclassified sequences</taxon>
        <taxon>metagenomes</taxon>
        <taxon>ecological metagenomes</taxon>
    </lineage>
</organism>
<dbReference type="AlphaFoldDB" id="A0A6J6RBN8"/>
<dbReference type="EMBL" id="CAEZYF010000006">
    <property type="protein sequence ID" value="CAB4719363.1"/>
    <property type="molecule type" value="Genomic_DNA"/>
</dbReference>
<evidence type="ECO:0000313" key="4">
    <source>
        <dbReference type="EMBL" id="CAB4719363.1"/>
    </source>
</evidence>
<dbReference type="GO" id="GO:0019748">
    <property type="term" value="P:secondary metabolic process"/>
    <property type="evidence" value="ECO:0007669"/>
    <property type="project" value="TreeGrafter"/>
</dbReference>